<dbReference type="Proteomes" id="UP000281094">
    <property type="component" value="Unassembled WGS sequence"/>
</dbReference>
<evidence type="ECO:0000256" key="2">
    <source>
        <dbReference type="ARBA" id="ARBA00007868"/>
    </source>
</evidence>
<evidence type="ECO:0000256" key="1">
    <source>
        <dbReference type="ARBA" id="ARBA00002056"/>
    </source>
</evidence>
<evidence type="ECO:0000256" key="8">
    <source>
        <dbReference type="ARBA" id="ARBA00022679"/>
    </source>
</evidence>
<evidence type="ECO:0000256" key="3">
    <source>
        <dbReference type="ARBA" id="ARBA00012687"/>
    </source>
</evidence>
<reference evidence="12 13" key="1">
    <citation type="submission" date="2018-10" db="EMBL/GenBank/DDBJ databases">
        <title>Notoacmeibacter sp. M2BS9Y-3-1, whole genome shotgun sequence.</title>
        <authorList>
            <person name="Tuo L."/>
        </authorList>
    </citation>
    <scope>NUCLEOTIDE SEQUENCE [LARGE SCALE GENOMIC DNA]</scope>
    <source>
        <strain evidence="12 13">M2BS9Y-3-1</strain>
    </source>
</reference>
<evidence type="ECO:0000256" key="11">
    <source>
        <dbReference type="NCBIfam" id="TIGR00215"/>
    </source>
</evidence>
<keyword evidence="7 12" id="KW-0328">Glycosyltransferase</keyword>
<name>A0A3L7JB49_9HYPH</name>
<evidence type="ECO:0000313" key="12">
    <source>
        <dbReference type="EMBL" id="RLQ87968.1"/>
    </source>
</evidence>
<evidence type="ECO:0000256" key="4">
    <source>
        <dbReference type="ARBA" id="ARBA00020902"/>
    </source>
</evidence>
<keyword evidence="5" id="KW-0444">Lipid biosynthesis</keyword>
<dbReference type="SUPFAM" id="SSF53756">
    <property type="entry name" value="UDP-Glycosyltransferase/glycogen phosphorylase"/>
    <property type="match status" value="1"/>
</dbReference>
<dbReference type="GO" id="GO:0005543">
    <property type="term" value="F:phospholipid binding"/>
    <property type="evidence" value="ECO:0007669"/>
    <property type="project" value="TreeGrafter"/>
</dbReference>
<proteinExistence type="inferred from homology"/>
<dbReference type="EC" id="2.4.1.182" evidence="3 11"/>
<dbReference type="PANTHER" id="PTHR30372">
    <property type="entry name" value="LIPID-A-DISACCHARIDE SYNTHASE"/>
    <property type="match status" value="1"/>
</dbReference>
<comment type="caution">
    <text evidence="12">The sequence shown here is derived from an EMBL/GenBank/DDBJ whole genome shotgun (WGS) entry which is preliminary data.</text>
</comment>
<dbReference type="InterPro" id="IPR003835">
    <property type="entry name" value="Glyco_trans_19"/>
</dbReference>
<dbReference type="GO" id="GO:0008915">
    <property type="term" value="F:lipid-A-disaccharide synthase activity"/>
    <property type="evidence" value="ECO:0007669"/>
    <property type="project" value="UniProtKB-UniRule"/>
</dbReference>
<keyword evidence="8 12" id="KW-0808">Transferase</keyword>
<evidence type="ECO:0000256" key="7">
    <source>
        <dbReference type="ARBA" id="ARBA00022676"/>
    </source>
</evidence>
<evidence type="ECO:0000256" key="6">
    <source>
        <dbReference type="ARBA" id="ARBA00022556"/>
    </source>
</evidence>
<dbReference type="GO" id="GO:0016020">
    <property type="term" value="C:membrane"/>
    <property type="evidence" value="ECO:0007669"/>
    <property type="project" value="GOC"/>
</dbReference>
<keyword evidence="13" id="KW-1185">Reference proteome</keyword>
<gene>
    <name evidence="12" type="primary">lpxB</name>
    <name evidence="12" type="ORF">D8780_06860</name>
</gene>
<evidence type="ECO:0000313" key="13">
    <source>
        <dbReference type="Proteomes" id="UP000281094"/>
    </source>
</evidence>
<keyword evidence="6" id="KW-0441">Lipid A biosynthesis</keyword>
<dbReference type="Pfam" id="PF02684">
    <property type="entry name" value="LpxB"/>
    <property type="match status" value="1"/>
</dbReference>
<keyword evidence="9" id="KW-0443">Lipid metabolism</keyword>
<dbReference type="AlphaFoldDB" id="A0A3L7JB49"/>
<comment type="catalytic activity">
    <reaction evidence="10">
        <text>a lipid X + a UDP-2-N,3-O-bis[(3R)-3-hydroxyacyl]-alpha-D-glucosamine = a lipid A disaccharide + UDP + H(+)</text>
        <dbReference type="Rhea" id="RHEA:67828"/>
        <dbReference type="ChEBI" id="CHEBI:15378"/>
        <dbReference type="ChEBI" id="CHEBI:58223"/>
        <dbReference type="ChEBI" id="CHEBI:137748"/>
        <dbReference type="ChEBI" id="CHEBI:176338"/>
        <dbReference type="ChEBI" id="CHEBI:176343"/>
        <dbReference type="EC" id="2.4.1.182"/>
    </reaction>
</comment>
<evidence type="ECO:0000256" key="10">
    <source>
        <dbReference type="ARBA" id="ARBA00048975"/>
    </source>
</evidence>
<evidence type="ECO:0000256" key="9">
    <source>
        <dbReference type="ARBA" id="ARBA00023098"/>
    </source>
</evidence>
<dbReference type="NCBIfam" id="TIGR00215">
    <property type="entry name" value="lpxB"/>
    <property type="match status" value="1"/>
</dbReference>
<dbReference type="GO" id="GO:0009245">
    <property type="term" value="P:lipid A biosynthetic process"/>
    <property type="evidence" value="ECO:0007669"/>
    <property type="project" value="UniProtKB-UniRule"/>
</dbReference>
<comment type="function">
    <text evidence="1">Condensation of UDP-2,3-diacylglucosamine and 2,3-diacylglucosamine-1-phosphate to form lipid A disaccharide, a precursor of lipid A, a phosphorylated glycolipid that anchors the lipopolysaccharide to the outer membrane of the cell.</text>
</comment>
<accession>A0A3L7JB49</accession>
<dbReference type="PANTHER" id="PTHR30372:SF4">
    <property type="entry name" value="LIPID-A-DISACCHARIDE SYNTHASE, MITOCHONDRIAL-RELATED"/>
    <property type="match status" value="1"/>
</dbReference>
<organism evidence="12 13">
    <name type="scientific">Notoacmeibacter ruber</name>
    <dbReference type="NCBI Taxonomy" id="2670375"/>
    <lineage>
        <taxon>Bacteria</taxon>
        <taxon>Pseudomonadati</taxon>
        <taxon>Pseudomonadota</taxon>
        <taxon>Alphaproteobacteria</taxon>
        <taxon>Hyphomicrobiales</taxon>
        <taxon>Notoacmeibacteraceae</taxon>
        <taxon>Notoacmeibacter</taxon>
    </lineage>
</organism>
<protein>
    <recommendedName>
        <fullName evidence="4 11">Lipid-A-disaccharide synthase</fullName>
        <ecNumber evidence="3 11">2.4.1.182</ecNumber>
    </recommendedName>
</protein>
<comment type="similarity">
    <text evidence="2">Belongs to the LpxB family.</text>
</comment>
<evidence type="ECO:0000256" key="5">
    <source>
        <dbReference type="ARBA" id="ARBA00022516"/>
    </source>
</evidence>
<dbReference type="EMBL" id="RCWN01000001">
    <property type="protein sequence ID" value="RLQ87968.1"/>
    <property type="molecule type" value="Genomic_DNA"/>
</dbReference>
<sequence>MGRKGGNALSSPLTIAVVAGEESGDILAADLIAELRDLTGRQIDLIGTGGEHLAKLGQRSLIDPEDISIKGIAAVLTSLPKLLNHIRRVSSAIVKARPDALLIVDSPDFTHRVARRVRAALPDLPVIDLVCPQVWAWRQWRAKEMASYIDHVLCLLPFEPEALARLEGPAATYVGHRLARLESLKSSFEVQKARQVGDEPTLLLLPGSRGRDAKVLLPRYKEAILLLEELGHRPRLVLPTVARIEPLVRELVADWPREVTILTGEQARHKAFASADIAVAASGTVTLELALGGLPFVSTYRIDKVAWWAHQFIPVWSTSLPNLVADRPIIPELHDFDGRPSNIARELARLLESEQARGAQKEGFAAIRDRMDVSEPPGRVGARMLMEVIESASAGRLGGSK</sequence>